<dbReference type="PATRIC" id="fig|937777.3.peg.4291"/>
<dbReference type="OrthoDB" id="9785718at2"/>
<evidence type="ECO:0000313" key="4">
    <source>
        <dbReference type="Proteomes" id="UP000010467"/>
    </source>
</evidence>
<evidence type="ECO:0000259" key="2">
    <source>
        <dbReference type="PROSITE" id="PS50110"/>
    </source>
</evidence>
<reference evidence="4" key="1">
    <citation type="submission" date="2012-03" db="EMBL/GenBank/DDBJ databases">
        <title>Complete sequence of plasmid 1 of Deinococcus peraridilitoris DSM 19664.</title>
        <authorList>
            <person name="Lucas S."/>
            <person name="Copeland A."/>
            <person name="Lapidus A."/>
            <person name="Glavina del Rio T."/>
            <person name="Dalin E."/>
            <person name="Tice H."/>
            <person name="Bruce D."/>
            <person name="Goodwin L."/>
            <person name="Pitluck S."/>
            <person name="Peters L."/>
            <person name="Mikhailova N."/>
            <person name="Lu M."/>
            <person name="Kyrpides N."/>
            <person name="Mavromatis K."/>
            <person name="Ivanova N."/>
            <person name="Brettin T."/>
            <person name="Detter J.C."/>
            <person name="Han C."/>
            <person name="Larimer F."/>
            <person name="Land M."/>
            <person name="Hauser L."/>
            <person name="Markowitz V."/>
            <person name="Cheng J.-F."/>
            <person name="Hugenholtz P."/>
            <person name="Woyke T."/>
            <person name="Wu D."/>
            <person name="Pukall R."/>
            <person name="Steenblock K."/>
            <person name="Brambilla E."/>
            <person name="Klenk H.-P."/>
            <person name="Eisen J.A."/>
        </authorList>
    </citation>
    <scope>NUCLEOTIDE SEQUENCE [LARGE SCALE GENOMIC DNA]</scope>
    <source>
        <strain evidence="4">DSM 19664 / LMG 22246 / CIP 109416 / KR-200</strain>
        <plasmid evidence="4">Plasmid pDEIPE01</plasmid>
    </source>
</reference>
<dbReference type="SUPFAM" id="SSF52172">
    <property type="entry name" value="CheY-like"/>
    <property type="match status" value="1"/>
</dbReference>
<keyword evidence="1" id="KW-0597">Phosphoprotein</keyword>
<dbReference type="RefSeq" id="WP_015231511.1">
    <property type="nucleotide sequence ID" value="NC_019789.1"/>
</dbReference>
<geneLocation type="plasmid" evidence="3 4">
    <name>pDEIPE01</name>
</geneLocation>
<accession>L0A996</accession>
<evidence type="ECO:0000256" key="1">
    <source>
        <dbReference type="PROSITE-ProRule" id="PRU00169"/>
    </source>
</evidence>
<dbReference type="KEGG" id="dpd:Deipe_4261"/>
<protein>
    <submittedName>
        <fullName evidence="3">CheY-like receiver domain-containing protein</fullName>
    </submittedName>
</protein>
<evidence type="ECO:0000313" key="3">
    <source>
        <dbReference type="EMBL" id="AFZ69610.1"/>
    </source>
</evidence>
<name>L0A996_DEIPD</name>
<dbReference type="CDD" id="cd17557">
    <property type="entry name" value="REC_Rcp-like"/>
    <property type="match status" value="1"/>
</dbReference>
<dbReference type="PANTHER" id="PTHR44520">
    <property type="entry name" value="RESPONSE REGULATOR RCP1-RELATED"/>
    <property type="match status" value="1"/>
</dbReference>
<dbReference type="Gene3D" id="3.40.50.2300">
    <property type="match status" value="1"/>
</dbReference>
<dbReference type="AlphaFoldDB" id="L0A996"/>
<organism evidence="3 4">
    <name type="scientific">Deinococcus peraridilitoris (strain DSM 19664 / LMG 22246 / CIP 109416 / KR-200)</name>
    <dbReference type="NCBI Taxonomy" id="937777"/>
    <lineage>
        <taxon>Bacteria</taxon>
        <taxon>Thermotogati</taxon>
        <taxon>Deinococcota</taxon>
        <taxon>Deinococci</taxon>
        <taxon>Deinococcales</taxon>
        <taxon>Deinococcaceae</taxon>
        <taxon>Deinococcus</taxon>
    </lineage>
</organism>
<dbReference type="HOGENOM" id="CLU_000445_69_17_0"/>
<dbReference type="EMBL" id="CP003383">
    <property type="protein sequence ID" value="AFZ69610.1"/>
    <property type="molecule type" value="Genomic_DNA"/>
</dbReference>
<dbReference type="GO" id="GO:0000160">
    <property type="term" value="P:phosphorelay signal transduction system"/>
    <property type="evidence" value="ECO:0007669"/>
    <property type="project" value="InterPro"/>
</dbReference>
<keyword evidence="3" id="KW-0614">Plasmid</keyword>
<sequence>MINLTNVALHDVLLVEDSLADVVLMQEAVQESMPHTRLSVAGHGVDALRFLRREASFEDAPRPDLILLDLNMPLKGGLEVLSDLRDDPELRSIPVLVLSTSDRREDVERAYDLGANTYLVKPRDLPGFFALMQQMNDYWFRSARLPQGNKW</sequence>
<feature type="modified residue" description="4-aspartylphosphate" evidence="1">
    <location>
        <position position="69"/>
    </location>
</feature>
<gene>
    <name evidence="3" type="ordered locus">Deipe_4261</name>
</gene>
<dbReference type="SMART" id="SM00448">
    <property type="entry name" value="REC"/>
    <property type="match status" value="1"/>
</dbReference>
<feature type="domain" description="Response regulatory" evidence="2">
    <location>
        <begin position="11"/>
        <end position="136"/>
    </location>
</feature>
<keyword evidence="4" id="KW-1185">Reference proteome</keyword>
<proteinExistence type="predicted"/>
<dbReference type="Pfam" id="PF00072">
    <property type="entry name" value="Response_reg"/>
    <property type="match status" value="1"/>
</dbReference>
<dbReference type="InterPro" id="IPR011006">
    <property type="entry name" value="CheY-like_superfamily"/>
</dbReference>
<dbReference type="PANTHER" id="PTHR44520:SF2">
    <property type="entry name" value="RESPONSE REGULATOR RCP1"/>
    <property type="match status" value="1"/>
</dbReference>
<dbReference type="PROSITE" id="PS50110">
    <property type="entry name" value="RESPONSE_REGULATORY"/>
    <property type="match status" value="1"/>
</dbReference>
<dbReference type="Proteomes" id="UP000010467">
    <property type="component" value="Plasmid pDEIPE01"/>
</dbReference>
<dbReference type="InterPro" id="IPR001789">
    <property type="entry name" value="Sig_transdc_resp-reg_receiver"/>
</dbReference>
<dbReference type="InterPro" id="IPR052893">
    <property type="entry name" value="TCS_response_regulator"/>
</dbReference>